<dbReference type="AlphaFoldDB" id="A0A550CN22"/>
<protein>
    <submittedName>
        <fullName evidence="2">Uncharacterized protein</fullName>
    </submittedName>
</protein>
<dbReference type="Proteomes" id="UP000320762">
    <property type="component" value="Unassembled WGS sequence"/>
</dbReference>
<feature type="compositionally biased region" description="Low complexity" evidence="1">
    <location>
        <begin position="1"/>
        <end position="19"/>
    </location>
</feature>
<evidence type="ECO:0000313" key="2">
    <source>
        <dbReference type="EMBL" id="TRM66144.1"/>
    </source>
</evidence>
<dbReference type="EMBL" id="VDMD01000004">
    <property type="protein sequence ID" value="TRM66144.1"/>
    <property type="molecule type" value="Genomic_DNA"/>
</dbReference>
<name>A0A550CN22_9AGAR</name>
<evidence type="ECO:0000256" key="1">
    <source>
        <dbReference type="SAM" id="MobiDB-lite"/>
    </source>
</evidence>
<reference evidence="2 3" key="1">
    <citation type="journal article" date="2019" name="New Phytol.">
        <title>Comparative genomics reveals unique wood-decay strategies and fruiting body development in the Schizophyllaceae.</title>
        <authorList>
            <person name="Almasi E."/>
            <person name="Sahu N."/>
            <person name="Krizsan K."/>
            <person name="Balint B."/>
            <person name="Kovacs G.M."/>
            <person name="Kiss B."/>
            <person name="Cseklye J."/>
            <person name="Drula E."/>
            <person name="Henrissat B."/>
            <person name="Nagy I."/>
            <person name="Chovatia M."/>
            <person name="Adam C."/>
            <person name="LaButti K."/>
            <person name="Lipzen A."/>
            <person name="Riley R."/>
            <person name="Grigoriev I.V."/>
            <person name="Nagy L.G."/>
        </authorList>
    </citation>
    <scope>NUCLEOTIDE SEQUENCE [LARGE SCALE GENOMIC DNA]</scope>
    <source>
        <strain evidence="2 3">NL-1724</strain>
    </source>
</reference>
<comment type="caution">
    <text evidence="2">The sequence shown here is derived from an EMBL/GenBank/DDBJ whole genome shotgun (WGS) entry which is preliminary data.</text>
</comment>
<gene>
    <name evidence="2" type="ORF">BD626DRAFT_197582</name>
</gene>
<sequence length="187" mass="20603">MSHTEVAVPSSGGSPASSPFWPPLSPAPQVAPAVEDGISAIRATSEEDTLEAIMSNMTIGKRQPISRNSLDNLISHPAFIFMQHQQHQPRVPRLSRPPATQHRIRSSLSSTRRGLPIHSSLPSRPRGPMHLVRYRVVRPHGSSKPVAIRVPVTSPHRLAPSMKHKGALRRHESFLLVEPMDIDDDAM</sequence>
<feature type="region of interest" description="Disordered" evidence="1">
    <location>
        <begin position="87"/>
        <end position="126"/>
    </location>
</feature>
<accession>A0A550CN22</accession>
<keyword evidence="3" id="KW-1185">Reference proteome</keyword>
<evidence type="ECO:0000313" key="3">
    <source>
        <dbReference type="Proteomes" id="UP000320762"/>
    </source>
</evidence>
<proteinExistence type="predicted"/>
<feature type="region of interest" description="Disordered" evidence="1">
    <location>
        <begin position="1"/>
        <end position="29"/>
    </location>
</feature>
<organism evidence="2 3">
    <name type="scientific">Schizophyllum amplum</name>
    <dbReference type="NCBI Taxonomy" id="97359"/>
    <lineage>
        <taxon>Eukaryota</taxon>
        <taxon>Fungi</taxon>
        <taxon>Dikarya</taxon>
        <taxon>Basidiomycota</taxon>
        <taxon>Agaricomycotina</taxon>
        <taxon>Agaricomycetes</taxon>
        <taxon>Agaricomycetidae</taxon>
        <taxon>Agaricales</taxon>
        <taxon>Schizophyllaceae</taxon>
        <taxon>Schizophyllum</taxon>
    </lineage>
</organism>